<dbReference type="InterPro" id="IPR023408">
    <property type="entry name" value="MscS_beta-dom_sf"/>
</dbReference>
<dbReference type="Pfam" id="PF00924">
    <property type="entry name" value="MS_channel_2nd"/>
    <property type="match status" value="1"/>
</dbReference>
<gene>
    <name evidence="10" type="ORF">PN838_18105</name>
</gene>
<evidence type="ECO:0000256" key="5">
    <source>
        <dbReference type="ARBA" id="ARBA00022989"/>
    </source>
</evidence>
<dbReference type="InterPro" id="IPR045042">
    <property type="entry name" value="YnaI-like"/>
</dbReference>
<evidence type="ECO:0000256" key="2">
    <source>
        <dbReference type="ARBA" id="ARBA00008017"/>
    </source>
</evidence>
<evidence type="ECO:0000313" key="11">
    <source>
        <dbReference type="Proteomes" id="UP001528411"/>
    </source>
</evidence>
<comment type="similarity">
    <text evidence="2">Belongs to the MscS (TC 1.A.23) family.</text>
</comment>
<dbReference type="Gene3D" id="2.30.30.60">
    <property type="match status" value="1"/>
</dbReference>
<dbReference type="SUPFAM" id="SSF50182">
    <property type="entry name" value="Sm-like ribonucleoproteins"/>
    <property type="match status" value="1"/>
</dbReference>
<keyword evidence="3" id="KW-1003">Cell membrane</keyword>
<evidence type="ECO:0000256" key="1">
    <source>
        <dbReference type="ARBA" id="ARBA00004651"/>
    </source>
</evidence>
<dbReference type="Proteomes" id="UP001528411">
    <property type="component" value="Unassembled WGS sequence"/>
</dbReference>
<keyword evidence="6" id="KW-0472">Membrane</keyword>
<dbReference type="Pfam" id="PF21082">
    <property type="entry name" value="MS_channel_3rd"/>
    <property type="match status" value="1"/>
</dbReference>
<dbReference type="PANTHER" id="PTHR43634">
    <property type="entry name" value="OW CONDUCTANCE MECHANOSENSITIVE CHANNEL"/>
    <property type="match status" value="1"/>
</dbReference>
<dbReference type="InterPro" id="IPR010920">
    <property type="entry name" value="LSM_dom_sf"/>
</dbReference>
<dbReference type="InterPro" id="IPR006685">
    <property type="entry name" value="MscS_channel_2nd"/>
</dbReference>
<protein>
    <submittedName>
        <fullName evidence="10">Mechanosensitive ion channel family protein</fullName>
    </submittedName>
</protein>
<name>A0ABT5FGY2_9GAMM</name>
<sequence length="279" mass="31336">MLGGDYFEFDKYPIVQLLAVLHLSWYGFRVVNTIESETLNETEPTMLDATAVIGIAKIFRLLLAVICMIVAFDLLGLDPRGLIAVGSVSGAALAFASKDLVSNWFGGVMLYLDKPFKVGDWIRSPDREIEGTVEYIGWRITRIKTFDRRPLYVPNAMFNNITVQNPSRMTHRRINETIGVRYDDVEQVHDIVDAIRNYISGSDLIAQDQVIIVNFNGFGTSSLNILVYCMTKTIDWVTFHQHKETLLLDIAGIVESHGAEFAFPTQTIKMAVAEPEPEA</sequence>
<keyword evidence="5" id="KW-1133">Transmembrane helix</keyword>
<keyword evidence="11" id="KW-1185">Reference proteome</keyword>
<evidence type="ECO:0000259" key="7">
    <source>
        <dbReference type="Pfam" id="PF00924"/>
    </source>
</evidence>
<dbReference type="InterPro" id="IPR049278">
    <property type="entry name" value="MS_channel_C"/>
</dbReference>
<evidence type="ECO:0000256" key="4">
    <source>
        <dbReference type="ARBA" id="ARBA00022692"/>
    </source>
</evidence>
<feature type="domain" description="Mechanosensitive ion channel MscS C-terminal" evidence="8">
    <location>
        <begin position="177"/>
        <end position="261"/>
    </location>
</feature>
<dbReference type="PANTHER" id="PTHR43634:SF2">
    <property type="entry name" value="LOW CONDUCTANCE MECHANOSENSITIVE CHANNEL YNAI"/>
    <property type="match status" value="1"/>
</dbReference>
<dbReference type="EMBL" id="JAQOMS010000002">
    <property type="protein sequence ID" value="MDC2890317.1"/>
    <property type="molecule type" value="Genomic_DNA"/>
</dbReference>
<evidence type="ECO:0000313" key="10">
    <source>
        <dbReference type="EMBL" id="MDC2890317.1"/>
    </source>
</evidence>
<evidence type="ECO:0000259" key="9">
    <source>
        <dbReference type="Pfam" id="PF21088"/>
    </source>
</evidence>
<dbReference type="Gene3D" id="3.30.70.100">
    <property type="match status" value="1"/>
</dbReference>
<evidence type="ECO:0000256" key="3">
    <source>
        <dbReference type="ARBA" id="ARBA00022475"/>
    </source>
</evidence>
<evidence type="ECO:0000259" key="8">
    <source>
        <dbReference type="Pfam" id="PF21082"/>
    </source>
</evidence>
<evidence type="ECO:0000256" key="6">
    <source>
        <dbReference type="ARBA" id="ARBA00023136"/>
    </source>
</evidence>
<proteinExistence type="inferred from homology"/>
<dbReference type="Gene3D" id="1.10.287.1260">
    <property type="match status" value="1"/>
</dbReference>
<dbReference type="InterPro" id="IPR011014">
    <property type="entry name" value="MscS_channel_TM-2"/>
</dbReference>
<reference evidence="10 11" key="1">
    <citation type="submission" date="2023-01" db="EMBL/GenBank/DDBJ databases">
        <title>Psychrosphaera sp. nov., isolated from marine algae.</title>
        <authorList>
            <person name="Bayburt H."/>
            <person name="Choi B.J."/>
            <person name="Kim J.M."/>
            <person name="Choi D.G."/>
            <person name="Jeon C.O."/>
        </authorList>
    </citation>
    <scope>NUCLEOTIDE SEQUENCE [LARGE SCALE GENOMIC DNA]</scope>
    <source>
        <strain evidence="10 11">G1-22</strain>
    </source>
</reference>
<dbReference type="InterPro" id="IPR049142">
    <property type="entry name" value="MS_channel_1st"/>
</dbReference>
<feature type="domain" description="Mechanosensitive ion channel transmembrane helices 2/3" evidence="9">
    <location>
        <begin position="57"/>
        <end position="98"/>
    </location>
</feature>
<keyword evidence="4" id="KW-0812">Transmembrane</keyword>
<dbReference type="InterPro" id="IPR011066">
    <property type="entry name" value="MscS_channel_C_sf"/>
</dbReference>
<comment type="caution">
    <text evidence="10">The sequence shown here is derived from an EMBL/GenBank/DDBJ whole genome shotgun (WGS) entry which is preliminary data.</text>
</comment>
<organism evidence="10 11">
    <name type="scientific">Psychrosphaera algicola</name>
    <dbReference type="NCBI Taxonomy" id="3023714"/>
    <lineage>
        <taxon>Bacteria</taxon>
        <taxon>Pseudomonadati</taxon>
        <taxon>Pseudomonadota</taxon>
        <taxon>Gammaproteobacteria</taxon>
        <taxon>Alteromonadales</taxon>
        <taxon>Pseudoalteromonadaceae</taxon>
        <taxon>Psychrosphaera</taxon>
    </lineage>
</organism>
<accession>A0ABT5FGY2</accession>
<dbReference type="SUPFAM" id="SSF82689">
    <property type="entry name" value="Mechanosensitive channel protein MscS (YggB), C-terminal domain"/>
    <property type="match status" value="1"/>
</dbReference>
<dbReference type="SUPFAM" id="SSF82861">
    <property type="entry name" value="Mechanosensitive channel protein MscS (YggB), transmembrane region"/>
    <property type="match status" value="1"/>
</dbReference>
<dbReference type="RefSeq" id="WP_272182646.1">
    <property type="nucleotide sequence ID" value="NZ_JAQOMS010000002.1"/>
</dbReference>
<feature type="domain" description="Mechanosensitive ion channel MscS" evidence="7">
    <location>
        <begin position="99"/>
        <end position="168"/>
    </location>
</feature>
<dbReference type="Pfam" id="PF21088">
    <property type="entry name" value="MS_channel_1st"/>
    <property type="match status" value="1"/>
</dbReference>
<comment type="subcellular location">
    <subcellularLocation>
        <location evidence="1">Cell membrane</location>
        <topology evidence="1">Multi-pass membrane protein</topology>
    </subcellularLocation>
</comment>